<feature type="transmembrane region" description="Helical" evidence="6">
    <location>
        <begin position="100"/>
        <end position="122"/>
    </location>
</feature>
<accession>A0A916UEH2</accession>
<feature type="domain" description="RDD" evidence="7">
    <location>
        <begin position="8"/>
        <end position="135"/>
    </location>
</feature>
<evidence type="ECO:0000256" key="4">
    <source>
        <dbReference type="ARBA" id="ARBA00022989"/>
    </source>
</evidence>
<gene>
    <name evidence="8" type="ORF">GCM10011396_13860</name>
</gene>
<dbReference type="InterPro" id="IPR051791">
    <property type="entry name" value="Pra-immunoreactive"/>
</dbReference>
<proteinExistence type="predicted"/>
<evidence type="ECO:0000313" key="9">
    <source>
        <dbReference type="Proteomes" id="UP000637423"/>
    </source>
</evidence>
<dbReference type="PANTHER" id="PTHR36115">
    <property type="entry name" value="PROLINE-RICH ANTIGEN HOMOLOG-RELATED"/>
    <property type="match status" value="1"/>
</dbReference>
<evidence type="ECO:0000256" key="6">
    <source>
        <dbReference type="SAM" id="Phobius"/>
    </source>
</evidence>
<reference evidence="8" key="1">
    <citation type="journal article" date="2014" name="Int. J. Syst. Evol. Microbiol.">
        <title>Complete genome sequence of Corynebacterium casei LMG S-19264T (=DSM 44701T), isolated from a smear-ripened cheese.</title>
        <authorList>
            <consortium name="US DOE Joint Genome Institute (JGI-PGF)"/>
            <person name="Walter F."/>
            <person name="Albersmeier A."/>
            <person name="Kalinowski J."/>
            <person name="Ruckert C."/>
        </authorList>
    </citation>
    <scope>NUCLEOTIDE SEQUENCE</scope>
    <source>
        <strain evidence="8">CGMCC 1.10998</strain>
    </source>
</reference>
<comment type="caution">
    <text evidence="8">The sequence shown here is derived from an EMBL/GenBank/DDBJ whole genome shotgun (WGS) entry which is preliminary data.</text>
</comment>
<dbReference type="InterPro" id="IPR010432">
    <property type="entry name" value="RDD"/>
</dbReference>
<dbReference type="EMBL" id="BMED01000001">
    <property type="protein sequence ID" value="GGC68024.1"/>
    <property type="molecule type" value="Genomic_DNA"/>
</dbReference>
<reference evidence="8" key="2">
    <citation type="submission" date="2020-09" db="EMBL/GenBank/DDBJ databases">
        <authorList>
            <person name="Sun Q."/>
            <person name="Zhou Y."/>
        </authorList>
    </citation>
    <scope>NUCLEOTIDE SEQUENCE</scope>
    <source>
        <strain evidence="8">CGMCC 1.10998</strain>
    </source>
</reference>
<keyword evidence="5 6" id="KW-0472">Membrane</keyword>
<evidence type="ECO:0000259" key="7">
    <source>
        <dbReference type="Pfam" id="PF06271"/>
    </source>
</evidence>
<keyword evidence="2" id="KW-1003">Cell membrane</keyword>
<evidence type="ECO:0000256" key="5">
    <source>
        <dbReference type="ARBA" id="ARBA00023136"/>
    </source>
</evidence>
<keyword evidence="4 6" id="KW-1133">Transmembrane helix</keyword>
<protein>
    <submittedName>
        <fullName evidence="8">RDD family protein</fullName>
    </submittedName>
</protein>
<keyword evidence="3 6" id="KW-0812">Transmembrane</keyword>
<name>A0A916UEH2_9BURK</name>
<dbReference type="Proteomes" id="UP000637423">
    <property type="component" value="Unassembled WGS sequence"/>
</dbReference>
<dbReference type="AlphaFoldDB" id="A0A916UEH2"/>
<keyword evidence="9" id="KW-1185">Reference proteome</keyword>
<feature type="transmembrane region" description="Helical" evidence="6">
    <location>
        <begin position="51"/>
        <end position="71"/>
    </location>
</feature>
<evidence type="ECO:0000256" key="2">
    <source>
        <dbReference type="ARBA" id="ARBA00022475"/>
    </source>
</evidence>
<dbReference type="GO" id="GO:0005886">
    <property type="term" value="C:plasma membrane"/>
    <property type="evidence" value="ECO:0007669"/>
    <property type="project" value="UniProtKB-SubCell"/>
</dbReference>
<comment type="subcellular location">
    <subcellularLocation>
        <location evidence="1">Cell membrane</location>
        <topology evidence="1">Multi-pass membrane protein</topology>
    </subcellularLocation>
</comment>
<feature type="transmembrane region" description="Helical" evidence="6">
    <location>
        <begin position="15"/>
        <end position="39"/>
    </location>
</feature>
<dbReference type="RefSeq" id="WP_188565189.1">
    <property type="nucleotide sequence ID" value="NZ_BMED01000001.1"/>
</dbReference>
<evidence type="ECO:0000256" key="1">
    <source>
        <dbReference type="ARBA" id="ARBA00004651"/>
    </source>
</evidence>
<dbReference type="PANTHER" id="PTHR36115:SF4">
    <property type="entry name" value="MEMBRANE PROTEIN"/>
    <property type="match status" value="1"/>
</dbReference>
<evidence type="ECO:0000256" key="3">
    <source>
        <dbReference type="ARBA" id="ARBA00022692"/>
    </source>
</evidence>
<organism evidence="8 9">
    <name type="scientific">Undibacterium terreum</name>
    <dbReference type="NCBI Taxonomy" id="1224302"/>
    <lineage>
        <taxon>Bacteria</taxon>
        <taxon>Pseudomonadati</taxon>
        <taxon>Pseudomonadota</taxon>
        <taxon>Betaproteobacteria</taxon>
        <taxon>Burkholderiales</taxon>
        <taxon>Oxalobacteraceae</taxon>
        <taxon>Undibacterium</taxon>
    </lineage>
</organism>
<evidence type="ECO:0000313" key="8">
    <source>
        <dbReference type="EMBL" id="GGC68024.1"/>
    </source>
</evidence>
<sequence>MDVTELEYVGFGPRLWASIIDTVLLTILLIAILLVWYGADSLASGLELTGWTNIFFSYVLPALIILAFWLLKGATPGKMAIGAKIVDANTGLPPTTKQHIIRYIAYYISLIPLCLGFFWVLFDKRKQGWHDKLAGTVVVRLKHRGTEPVVFPNQS</sequence>
<dbReference type="Pfam" id="PF06271">
    <property type="entry name" value="RDD"/>
    <property type="match status" value="1"/>
</dbReference>